<evidence type="ECO:0008006" key="5">
    <source>
        <dbReference type="Google" id="ProtNLM"/>
    </source>
</evidence>
<dbReference type="InterPro" id="IPR052929">
    <property type="entry name" value="RNase_H-like_EbsB-rel"/>
</dbReference>
<name>A0A9Q1QTH9_9CARY</name>
<organism evidence="3 4">
    <name type="scientific">Carnegiea gigantea</name>
    <dbReference type="NCBI Taxonomy" id="171969"/>
    <lineage>
        <taxon>Eukaryota</taxon>
        <taxon>Viridiplantae</taxon>
        <taxon>Streptophyta</taxon>
        <taxon>Embryophyta</taxon>
        <taxon>Tracheophyta</taxon>
        <taxon>Spermatophyta</taxon>
        <taxon>Magnoliopsida</taxon>
        <taxon>eudicotyledons</taxon>
        <taxon>Gunneridae</taxon>
        <taxon>Pentapetalae</taxon>
        <taxon>Caryophyllales</taxon>
        <taxon>Cactineae</taxon>
        <taxon>Cactaceae</taxon>
        <taxon>Cactoideae</taxon>
        <taxon>Echinocereeae</taxon>
        <taxon>Carnegiea</taxon>
    </lineage>
</organism>
<dbReference type="InterPro" id="IPR002156">
    <property type="entry name" value="RNaseH_domain"/>
</dbReference>
<evidence type="ECO:0000259" key="1">
    <source>
        <dbReference type="Pfam" id="PF13456"/>
    </source>
</evidence>
<dbReference type="Pfam" id="PF13456">
    <property type="entry name" value="RVT_3"/>
    <property type="match status" value="1"/>
</dbReference>
<feature type="domain" description="RNase H type-1" evidence="1">
    <location>
        <begin position="239"/>
        <end position="358"/>
    </location>
</feature>
<dbReference type="OrthoDB" id="1717299at2759"/>
<dbReference type="PANTHER" id="PTHR47074:SF48">
    <property type="entry name" value="POLYNUCLEOTIDYL TRANSFERASE, RIBONUCLEASE H-LIKE SUPERFAMILY PROTEIN"/>
    <property type="match status" value="1"/>
</dbReference>
<protein>
    <recommendedName>
        <fullName evidence="5">Reverse transcriptase zinc-binding domain-containing protein</fullName>
    </recommendedName>
</protein>
<dbReference type="InterPro" id="IPR026960">
    <property type="entry name" value="RVT-Znf"/>
</dbReference>
<evidence type="ECO:0000313" key="4">
    <source>
        <dbReference type="Proteomes" id="UP001153076"/>
    </source>
</evidence>
<keyword evidence="4" id="KW-1185">Reference proteome</keyword>
<sequence length="358" mass="40549">MSKLRVRRQIFLPCDTELILDIPLCMSWPMDKLIWHYNARGLFTVRSAYHMIVSERASNEGSPSTHNAKLWRALWECNIPPRIKLFGWRACVGSLPSSHRILTRVPGFAMSCSVCDHAEDTPTHAVLECPLAIEVWSGSGLDESLWASKYRTFMDCIVQAMQLLSEDSFGDFLAIMWECWNARNRFIFGTPESNLSILGKRALSFVRSYRLHHEATALTHGTVHPFAWTPPPPGYVKLNFDGDIISETIARWGFVIRDHNDNILLAGTKHQPGHADASIEEARACLHGLTCAHNHGVRNIIIEGDCLHLIELLKAKSTPDNFLGFLVKDITFFLTRFDLYAWSFVKRGGNRVAHDLAH</sequence>
<dbReference type="Pfam" id="PF13966">
    <property type="entry name" value="zf-RVT"/>
    <property type="match status" value="1"/>
</dbReference>
<accession>A0A9Q1QTH9</accession>
<evidence type="ECO:0000313" key="3">
    <source>
        <dbReference type="EMBL" id="KAJ8452986.1"/>
    </source>
</evidence>
<dbReference type="Proteomes" id="UP001153076">
    <property type="component" value="Unassembled WGS sequence"/>
</dbReference>
<dbReference type="PANTHER" id="PTHR47074">
    <property type="entry name" value="BNAC02G40300D PROTEIN"/>
    <property type="match status" value="1"/>
</dbReference>
<dbReference type="InterPro" id="IPR036397">
    <property type="entry name" value="RNaseH_sf"/>
</dbReference>
<dbReference type="GO" id="GO:0004523">
    <property type="term" value="F:RNA-DNA hybrid ribonuclease activity"/>
    <property type="evidence" value="ECO:0007669"/>
    <property type="project" value="InterPro"/>
</dbReference>
<dbReference type="CDD" id="cd06222">
    <property type="entry name" value="RNase_H_like"/>
    <property type="match status" value="1"/>
</dbReference>
<comment type="caution">
    <text evidence="3">The sequence shown here is derived from an EMBL/GenBank/DDBJ whole genome shotgun (WGS) entry which is preliminary data.</text>
</comment>
<dbReference type="EMBL" id="JAKOGI010000002">
    <property type="protein sequence ID" value="KAJ8452986.1"/>
    <property type="molecule type" value="Genomic_DNA"/>
</dbReference>
<dbReference type="InterPro" id="IPR044730">
    <property type="entry name" value="RNase_H-like_dom_plant"/>
</dbReference>
<dbReference type="SUPFAM" id="SSF53098">
    <property type="entry name" value="Ribonuclease H-like"/>
    <property type="match status" value="1"/>
</dbReference>
<dbReference type="AlphaFoldDB" id="A0A9Q1QTH9"/>
<dbReference type="InterPro" id="IPR012337">
    <property type="entry name" value="RNaseH-like_sf"/>
</dbReference>
<feature type="domain" description="Reverse transcriptase zinc-binding" evidence="2">
    <location>
        <begin position="43"/>
        <end position="136"/>
    </location>
</feature>
<dbReference type="Gene3D" id="3.30.420.10">
    <property type="entry name" value="Ribonuclease H-like superfamily/Ribonuclease H"/>
    <property type="match status" value="1"/>
</dbReference>
<gene>
    <name evidence="3" type="ORF">Cgig2_014749</name>
</gene>
<reference evidence="3" key="1">
    <citation type="submission" date="2022-04" db="EMBL/GenBank/DDBJ databases">
        <title>Carnegiea gigantea Genome sequencing and assembly v2.</title>
        <authorList>
            <person name="Copetti D."/>
            <person name="Sanderson M.J."/>
            <person name="Burquez A."/>
            <person name="Wojciechowski M.F."/>
        </authorList>
    </citation>
    <scope>NUCLEOTIDE SEQUENCE</scope>
    <source>
        <strain evidence="3">SGP5-SGP5p</strain>
        <tissue evidence="3">Aerial part</tissue>
    </source>
</reference>
<dbReference type="GO" id="GO:0003676">
    <property type="term" value="F:nucleic acid binding"/>
    <property type="evidence" value="ECO:0007669"/>
    <property type="project" value="InterPro"/>
</dbReference>
<evidence type="ECO:0000259" key="2">
    <source>
        <dbReference type="Pfam" id="PF13966"/>
    </source>
</evidence>
<proteinExistence type="predicted"/>